<evidence type="ECO:0000313" key="2">
    <source>
        <dbReference type="Proteomes" id="UP001145114"/>
    </source>
</evidence>
<comment type="caution">
    <text evidence="1">The sequence shown here is derived from an EMBL/GenBank/DDBJ whole genome shotgun (WGS) entry which is preliminary data.</text>
</comment>
<name>A0ACC1H5R3_9FUNG</name>
<gene>
    <name evidence="1" type="ORF">EV182_008959</name>
</gene>
<dbReference type="Proteomes" id="UP001145114">
    <property type="component" value="Unassembled WGS sequence"/>
</dbReference>
<dbReference type="EMBL" id="JAMZIH010010262">
    <property type="protein sequence ID" value="KAJ1669001.1"/>
    <property type="molecule type" value="Genomic_DNA"/>
</dbReference>
<feature type="non-terminal residue" evidence="1">
    <location>
        <position position="79"/>
    </location>
</feature>
<keyword evidence="2" id="KW-1185">Reference proteome</keyword>
<protein>
    <submittedName>
        <fullName evidence="1">Uncharacterized protein</fullName>
    </submittedName>
</protein>
<reference evidence="1" key="1">
    <citation type="submission" date="2022-06" db="EMBL/GenBank/DDBJ databases">
        <title>Phylogenomic reconstructions and comparative analyses of Kickxellomycotina fungi.</title>
        <authorList>
            <person name="Reynolds N.K."/>
            <person name="Stajich J.E."/>
            <person name="Barry K."/>
            <person name="Grigoriev I.V."/>
            <person name="Crous P."/>
            <person name="Smith M.E."/>
        </authorList>
    </citation>
    <scope>NUCLEOTIDE SEQUENCE</scope>
    <source>
        <strain evidence="1">RSA 2271</strain>
    </source>
</reference>
<sequence>IQVDGQDTATADCTAKVPARALAEAGSRAAASHNYAAKYQREHPADISEGLLSSEEVEYVIENGVDAWKLQLEPEAMPH</sequence>
<feature type="non-terminal residue" evidence="1">
    <location>
        <position position="1"/>
    </location>
</feature>
<accession>A0ACC1H5R3</accession>
<evidence type="ECO:0000313" key="1">
    <source>
        <dbReference type="EMBL" id="KAJ1669001.1"/>
    </source>
</evidence>
<proteinExistence type="predicted"/>
<organism evidence="1 2">
    <name type="scientific">Spiromyces aspiralis</name>
    <dbReference type="NCBI Taxonomy" id="68401"/>
    <lineage>
        <taxon>Eukaryota</taxon>
        <taxon>Fungi</taxon>
        <taxon>Fungi incertae sedis</taxon>
        <taxon>Zoopagomycota</taxon>
        <taxon>Kickxellomycotina</taxon>
        <taxon>Kickxellomycetes</taxon>
        <taxon>Kickxellales</taxon>
        <taxon>Kickxellaceae</taxon>
        <taxon>Spiromyces</taxon>
    </lineage>
</organism>